<dbReference type="PANTHER" id="PTHR39597:SF1">
    <property type="entry name" value="UBA DOMAIN-CONTAINING PROTEIN RUP1"/>
    <property type="match status" value="1"/>
</dbReference>
<name>A0A177WPX2_BATDL</name>
<evidence type="ECO:0008006" key="3">
    <source>
        <dbReference type="Google" id="ProtNLM"/>
    </source>
</evidence>
<dbReference type="AlphaFoldDB" id="A0A177WPX2"/>
<dbReference type="InterPro" id="IPR055335">
    <property type="entry name" value="Ucp6/RUP1"/>
</dbReference>
<accession>A0A177WPX2</accession>
<dbReference type="CDD" id="cd14291">
    <property type="entry name" value="UBA1_NUB1_like"/>
    <property type="match status" value="1"/>
</dbReference>
<dbReference type="PANTHER" id="PTHR39597">
    <property type="entry name" value="UBA DOMAIN-CONTAINING PROTEIN RUP1"/>
    <property type="match status" value="1"/>
</dbReference>
<sequence length="591" mass="66727">MDLRLMTLVDMGLTLTEAVASLNQANGVIERAVELHFSGHVRPSPLKLKPIDSKSTTKQAEQSQRVAYQSKWLGFGSNISSPSAHILESITEQDVAKARDFQMAKETFYTNPSISQKLFQENSMIVPPIPQNPHERIRIASMPVGLHGLVGMSPLRCITQALYHFPPVRQVIFEAGLFDSWGAVSDQYDPALDKTSACSLLMEVEKLFSGLALSKRSFKSSLCVEKAFIAYRRLMNLELSKDISDTWAYFLHALGAEVHSLRRMTHIQVHQDEPTQTGESLTPCINVHPELDLYTSLDKVLGLSPNPSVVRAYIFSRDEMINSGRIMSLNFRSPAENQSGCVTAHTRLFIDRYLGRNFDFVSGLVRQRVSYALELESCRHQLDKYSQNELDIIKITVEFLKSQSDLGSEELIANMEGIHESILQTVLKLQSKIKVLENNIANVFNIPELQRVPFDIYAIFVLDNSKTVVYIRRFLTKTCLETNPDSCNTTWTRFADADTTLVSNEHIHTLKNITAIWYTYGVAYTDDINETSSVVPESLKSFVQIDNNAFDVELQEWTRSHETSFVSLNPTIRTGRESNPKLADISTLMDE</sequence>
<evidence type="ECO:0000313" key="2">
    <source>
        <dbReference type="Proteomes" id="UP000077115"/>
    </source>
</evidence>
<gene>
    <name evidence="1" type="ORF">BDEG_25663</name>
</gene>
<dbReference type="eggNOG" id="ENOG502SEG6">
    <property type="taxonomic scope" value="Eukaryota"/>
</dbReference>
<organism evidence="1 2">
    <name type="scientific">Batrachochytrium dendrobatidis (strain JEL423)</name>
    <dbReference type="NCBI Taxonomy" id="403673"/>
    <lineage>
        <taxon>Eukaryota</taxon>
        <taxon>Fungi</taxon>
        <taxon>Fungi incertae sedis</taxon>
        <taxon>Chytridiomycota</taxon>
        <taxon>Chytridiomycota incertae sedis</taxon>
        <taxon>Chytridiomycetes</taxon>
        <taxon>Rhizophydiales</taxon>
        <taxon>Rhizophydiales incertae sedis</taxon>
        <taxon>Batrachochytrium</taxon>
    </lineage>
</organism>
<reference evidence="1 2" key="2">
    <citation type="submission" date="2016-05" db="EMBL/GenBank/DDBJ databases">
        <title>Lineage-specific infection strategies underlie the spectrum of fungal disease in amphibians.</title>
        <authorList>
            <person name="Cuomo C.A."/>
            <person name="Farrer R.A."/>
            <person name="James T."/>
            <person name="Longcore J."/>
            <person name="Birren B."/>
        </authorList>
    </citation>
    <scope>NUCLEOTIDE SEQUENCE [LARGE SCALE GENOMIC DNA]</scope>
    <source>
        <strain evidence="1 2">JEL423</strain>
    </source>
</reference>
<dbReference type="VEuPathDB" id="FungiDB:BDEG_25663"/>
<evidence type="ECO:0000313" key="1">
    <source>
        <dbReference type="EMBL" id="OAJ42168.1"/>
    </source>
</evidence>
<protein>
    <recommendedName>
        <fullName evidence="3">UBA domain-containing protein</fullName>
    </recommendedName>
</protein>
<reference evidence="1 2" key="1">
    <citation type="submission" date="2006-10" db="EMBL/GenBank/DDBJ databases">
        <title>The Genome Sequence of Batrachochytrium dendrobatidis JEL423.</title>
        <authorList>
            <consortium name="The Broad Institute Genome Sequencing Platform"/>
            <person name="Birren B."/>
            <person name="Lander E."/>
            <person name="Galagan J."/>
            <person name="Cuomo C."/>
            <person name="Devon K."/>
            <person name="Jaffe D."/>
            <person name="Butler J."/>
            <person name="Alvarez P."/>
            <person name="Gnerre S."/>
            <person name="Grabherr M."/>
            <person name="Kleber M."/>
            <person name="Mauceli E."/>
            <person name="Brockman W."/>
            <person name="Young S."/>
            <person name="LaButti K."/>
            <person name="Sykes S."/>
            <person name="DeCaprio D."/>
            <person name="Crawford M."/>
            <person name="Koehrsen M."/>
            <person name="Engels R."/>
            <person name="Montgomery P."/>
            <person name="Pearson M."/>
            <person name="Howarth C."/>
            <person name="Larson L."/>
            <person name="White J."/>
            <person name="O'Leary S."/>
            <person name="Kodira C."/>
            <person name="Zeng Q."/>
            <person name="Yandava C."/>
            <person name="Alvarado L."/>
            <person name="Longcore J."/>
            <person name="James T."/>
        </authorList>
    </citation>
    <scope>NUCLEOTIDE SEQUENCE [LARGE SCALE GENOMIC DNA]</scope>
    <source>
        <strain evidence="1 2">JEL423</strain>
    </source>
</reference>
<proteinExistence type="predicted"/>
<dbReference type="Proteomes" id="UP000077115">
    <property type="component" value="Unassembled WGS sequence"/>
</dbReference>
<dbReference type="OrthoDB" id="443682at2759"/>
<dbReference type="EMBL" id="DS022307">
    <property type="protein sequence ID" value="OAJ42168.1"/>
    <property type="molecule type" value="Genomic_DNA"/>
</dbReference>